<name>A0AAD9NJY6_RIDPI</name>
<keyword evidence="2" id="KW-1185">Reference proteome</keyword>
<evidence type="ECO:0000313" key="2">
    <source>
        <dbReference type="Proteomes" id="UP001209878"/>
    </source>
</evidence>
<dbReference type="EMBL" id="JAODUO010000930">
    <property type="protein sequence ID" value="KAK2172780.1"/>
    <property type="molecule type" value="Genomic_DNA"/>
</dbReference>
<protein>
    <submittedName>
        <fullName evidence="1">Uncharacterized protein</fullName>
    </submittedName>
</protein>
<comment type="caution">
    <text evidence="1">The sequence shown here is derived from an EMBL/GenBank/DDBJ whole genome shotgun (WGS) entry which is preliminary data.</text>
</comment>
<evidence type="ECO:0000313" key="1">
    <source>
        <dbReference type="EMBL" id="KAK2172780.1"/>
    </source>
</evidence>
<reference evidence="1" key="1">
    <citation type="journal article" date="2023" name="Mol. Biol. Evol.">
        <title>Third-Generation Sequencing Reveals the Adaptive Role of the Epigenome in Three Deep-Sea Polychaetes.</title>
        <authorList>
            <person name="Perez M."/>
            <person name="Aroh O."/>
            <person name="Sun Y."/>
            <person name="Lan Y."/>
            <person name="Juniper S.K."/>
            <person name="Young C.R."/>
            <person name="Angers B."/>
            <person name="Qian P.Y."/>
        </authorList>
    </citation>
    <scope>NUCLEOTIDE SEQUENCE</scope>
    <source>
        <strain evidence="1">R07B-5</strain>
    </source>
</reference>
<dbReference type="Gene3D" id="3.40.50.12700">
    <property type="match status" value="1"/>
</dbReference>
<dbReference type="AlphaFoldDB" id="A0AAD9NJY6"/>
<proteinExistence type="predicted"/>
<dbReference type="SUPFAM" id="SSF52266">
    <property type="entry name" value="SGNH hydrolase"/>
    <property type="match status" value="1"/>
</dbReference>
<sequence>MTSHSIAVFSYSICKYLPSTVDGIDFELHCRRGAEDLHNTSILYNIRLHQISAQIAGVTFWDWGNIFTRPALFSVDGLHPSREGNTLLHATTANRVLQLLSHDSRVARVIEAAMVAAELSRTRADHRQRMEAKVGTNTSRILQPSNYQQETAPVRVYGNYTPPGRGHPSGPAVDMSELKYHIIMNVAGVYIAFHLGLLHPCCTVCVVFNAICETV</sequence>
<organism evidence="1 2">
    <name type="scientific">Ridgeia piscesae</name>
    <name type="common">Tubeworm</name>
    <dbReference type="NCBI Taxonomy" id="27915"/>
    <lineage>
        <taxon>Eukaryota</taxon>
        <taxon>Metazoa</taxon>
        <taxon>Spiralia</taxon>
        <taxon>Lophotrochozoa</taxon>
        <taxon>Annelida</taxon>
        <taxon>Polychaeta</taxon>
        <taxon>Sedentaria</taxon>
        <taxon>Canalipalpata</taxon>
        <taxon>Sabellida</taxon>
        <taxon>Siboglinidae</taxon>
        <taxon>Ridgeia</taxon>
    </lineage>
</organism>
<gene>
    <name evidence="1" type="ORF">NP493_930g02004</name>
</gene>
<dbReference type="Proteomes" id="UP001209878">
    <property type="component" value="Unassembled WGS sequence"/>
</dbReference>
<accession>A0AAD9NJY6</accession>